<accession>A0AAP0RPJ5</accession>
<name>A0AAP0RPJ5_LIQFO</name>
<dbReference type="InterPro" id="IPR002562">
    <property type="entry name" value="3'-5'_exonuclease_dom"/>
</dbReference>
<keyword evidence="2" id="KW-0378">Hydrolase</keyword>
<feature type="domain" description="3'-5' exonuclease" evidence="3">
    <location>
        <begin position="52"/>
        <end position="163"/>
    </location>
</feature>
<proteinExistence type="predicted"/>
<gene>
    <name evidence="4" type="ORF">L1049_004481</name>
</gene>
<dbReference type="SUPFAM" id="SSF53098">
    <property type="entry name" value="Ribonuclease H-like"/>
    <property type="match status" value="1"/>
</dbReference>
<reference evidence="4 5" key="1">
    <citation type="journal article" date="2024" name="Plant J.">
        <title>Genome sequences and population genomics reveal climatic adaptation and genomic divergence between two closely related sweetgum species.</title>
        <authorList>
            <person name="Xu W.Q."/>
            <person name="Ren C.Q."/>
            <person name="Zhang X.Y."/>
            <person name="Comes H.P."/>
            <person name="Liu X.H."/>
            <person name="Li Y.G."/>
            <person name="Kettle C.J."/>
            <person name="Jalonen R."/>
            <person name="Gaisberger H."/>
            <person name="Ma Y.Z."/>
            <person name="Qiu Y.X."/>
        </authorList>
    </citation>
    <scope>NUCLEOTIDE SEQUENCE [LARGE SCALE GENOMIC DNA]</scope>
    <source>
        <strain evidence="4">Hangzhou</strain>
    </source>
</reference>
<dbReference type="GO" id="GO:0006139">
    <property type="term" value="P:nucleobase-containing compound metabolic process"/>
    <property type="evidence" value="ECO:0007669"/>
    <property type="project" value="InterPro"/>
</dbReference>
<evidence type="ECO:0000256" key="2">
    <source>
        <dbReference type="ARBA" id="ARBA00022801"/>
    </source>
</evidence>
<dbReference type="PANTHER" id="PTHR13620">
    <property type="entry name" value="3-5 EXONUCLEASE"/>
    <property type="match status" value="1"/>
</dbReference>
<dbReference type="InterPro" id="IPR051132">
    <property type="entry name" value="3-5_Exonuclease_domain"/>
</dbReference>
<dbReference type="InterPro" id="IPR036397">
    <property type="entry name" value="RNaseH_sf"/>
</dbReference>
<sequence length="163" mass="18754">MAHTHLVFYSGKIIETTVTYRASLVDDWVRHIRSMYEGQNILVGLDLDYIPESIASFVSNPNITFVGVEVEETITKLRNEYGLCCINTADIRALAKRRFPLSVRGKPGLKAIANQLVELHMRKPKHICKRNWESRVLDKEQIEHACVDAYAIYRIGHKLLKEM</sequence>
<dbReference type="AlphaFoldDB" id="A0AAP0RPJ5"/>
<protein>
    <recommendedName>
        <fullName evidence="3">3'-5' exonuclease domain-containing protein</fullName>
    </recommendedName>
</protein>
<dbReference type="Proteomes" id="UP001415857">
    <property type="component" value="Unassembled WGS sequence"/>
</dbReference>
<keyword evidence="1" id="KW-0540">Nuclease</keyword>
<evidence type="ECO:0000256" key="1">
    <source>
        <dbReference type="ARBA" id="ARBA00022722"/>
    </source>
</evidence>
<dbReference type="Gene3D" id="3.30.420.10">
    <property type="entry name" value="Ribonuclease H-like superfamily/Ribonuclease H"/>
    <property type="match status" value="1"/>
</dbReference>
<comment type="caution">
    <text evidence="4">The sequence shown here is derived from an EMBL/GenBank/DDBJ whole genome shotgun (WGS) entry which is preliminary data.</text>
</comment>
<organism evidence="4 5">
    <name type="scientific">Liquidambar formosana</name>
    <name type="common">Formosan gum</name>
    <dbReference type="NCBI Taxonomy" id="63359"/>
    <lineage>
        <taxon>Eukaryota</taxon>
        <taxon>Viridiplantae</taxon>
        <taxon>Streptophyta</taxon>
        <taxon>Embryophyta</taxon>
        <taxon>Tracheophyta</taxon>
        <taxon>Spermatophyta</taxon>
        <taxon>Magnoliopsida</taxon>
        <taxon>eudicotyledons</taxon>
        <taxon>Gunneridae</taxon>
        <taxon>Pentapetalae</taxon>
        <taxon>Saxifragales</taxon>
        <taxon>Altingiaceae</taxon>
        <taxon>Liquidambar</taxon>
    </lineage>
</organism>
<dbReference type="InterPro" id="IPR012337">
    <property type="entry name" value="RNaseH-like_sf"/>
</dbReference>
<evidence type="ECO:0000259" key="3">
    <source>
        <dbReference type="Pfam" id="PF01612"/>
    </source>
</evidence>
<dbReference type="GO" id="GO:0005634">
    <property type="term" value="C:nucleus"/>
    <property type="evidence" value="ECO:0007669"/>
    <property type="project" value="TreeGrafter"/>
</dbReference>
<dbReference type="GO" id="GO:0005737">
    <property type="term" value="C:cytoplasm"/>
    <property type="evidence" value="ECO:0007669"/>
    <property type="project" value="TreeGrafter"/>
</dbReference>
<dbReference type="EMBL" id="JBBPBK010000007">
    <property type="protein sequence ID" value="KAK9281578.1"/>
    <property type="molecule type" value="Genomic_DNA"/>
</dbReference>
<dbReference type="CDD" id="cd06141">
    <property type="entry name" value="WRN_exo"/>
    <property type="match status" value="1"/>
</dbReference>
<dbReference type="Pfam" id="PF01612">
    <property type="entry name" value="DNA_pol_A_exo1"/>
    <property type="match status" value="1"/>
</dbReference>
<evidence type="ECO:0000313" key="4">
    <source>
        <dbReference type="EMBL" id="KAK9281578.1"/>
    </source>
</evidence>
<keyword evidence="5" id="KW-1185">Reference proteome</keyword>
<dbReference type="GO" id="GO:0003676">
    <property type="term" value="F:nucleic acid binding"/>
    <property type="evidence" value="ECO:0007669"/>
    <property type="project" value="InterPro"/>
</dbReference>
<evidence type="ECO:0000313" key="5">
    <source>
        <dbReference type="Proteomes" id="UP001415857"/>
    </source>
</evidence>
<dbReference type="PANTHER" id="PTHR13620:SF121">
    <property type="entry name" value="EMB|CAB82946.1-RELATED"/>
    <property type="match status" value="1"/>
</dbReference>
<dbReference type="GO" id="GO:0008408">
    <property type="term" value="F:3'-5' exonuclease activity"/>
    <property type="evidence" value="ECO:0007669"/>
    <property type="project" value="InterPro"/>
</dbReference>